<gene>
    <name evidence="5" type="ORF">J5V48_09315</name>
</gene>
<evidence type="ECO:0000313" key="5">
    <source>
        <dbReference type="EMBL" id="MBW7571091.1"/>
    </source>
</evidence>
<keyword evidence="1" id="KW-0540">Nuclease</keyword>
<evidence type="ECO:0000259" key="4">
    <source>
        <dbReference type="SMART" id="SM00479"/>
    </source>
</evidence>
<dbReference type="RefSeq" id="WP_219938315.1">
    <property type="nucleotide sequence ID" value="NZ_JAGFNY010000052.1"/>
</dbReference>
<dbReference type="InterPro" id="IPR013520">
    <property type="entry name" value="Ribonucl_H"/>
</dbReference>
<dbReference type="Pfam" id="PF00929">
    <property type="entry name" value="RNase_T"/>
    <property type="match status" value="1"/>
</dbReference>
<evidence type="ECO:0000256" key="1">
    <source>
        <dbReference type="ARBA" id="ARBA00022722"/>
    </source>
</evidence>
<keyword evidence="6" id="KW-1185">Reference proteome</keyword>
<evidence type="ECO:0000256" key="2">
    <source>
        <dbReference type="ARBA" id="ARBA00022801"/>
    </source>
</evidence>
<dbReference type="CDD" id="cd06127">
    <property type="entry name" value="DEDDh"/>
    <property type="match status" value="1"/>
</dbReference>
<dbReference type="PANTHER" id="PTHR30231:SF4">
    <property type="entry name" value="PROTEIN NEN2"/>
    <property type="match status" value="1"/>
</dbReference>
<dbReference type="Gene3D" id="3.30.420.10">
    <property type="entry name" value="Ribonuclease H-like superfamily/Ribonuclease H"/>
    <property type="match status" value="1"/>
</dbReference>
<dbReference type="EMBL" id="JAGFNY010000052">
    <property type="protein sequence ID" value="MBW7571091.1"/>
    <property type="molecule type" value="Genomic_DNA"/>
</dbReference>
<protein>
    <recommendedName>
        <fullName evidence="4">Exonuclease domain-containing protein</fullName>
    </recommendedName>
</protein>
<organism evidence="5 6">
    <name type="scientific">Succinivibrio faecicola</name>
    <dbReference type="NCBI Taxonomy" id="2820300"/>
    <lineage>
        <taxon>Bacteria</taxon>
        <taxon>Pseudomonadati</taxon>
        <taxon>Pseudomonadota</taxon>
        <taxon>Gammaproteobacteria</taxon>
        <taxon>Aeromonadales</taxon>
        <taxon>Succinivibrionaceae</taxon>
        <taxon>Succinivibrio</taxon>
    </lineage>
</organism>
<keyword evidence="2" id="KW-0378">Hydrolase</keyword>
<evidence type="ECO:0000313" key="6">
    <source>
        <dbReference type="Proteomes" id="UP000731465"/>
    </source>
</evidence>
<dbReference type="Proteomes" id="UP000731465">
    <property type="component" value="Unassembled WGS sequence"/>
</dbReference>
<proteinExistence type="predicted"/>
<keyword evidence="3" id="KW-0269">Exonuclease</keyword>
<sequence>MGLFSLFDPIQILNKRIEKFSSSKHCPDELRQFYKKIPVTKDTPIKQCQITSIDFETTGLDIENDQILSIGGIDITRSAIQFNSTFHYYIKNKEDVIKKESAVINQITPELLANGKDISIAIYELLEKISGKIILVHCSYIECGFIRKILKLRKKDPLPFLVLDTMEIERKLNMANPNIDVRLSSIRERRNLPEYEAHNALIDSLATAEVFLAQIKDVFKNTQATILPIYKRSL</sequence>
<dbReference type="PANTHER" id="PTHR30231">
    <property type="entry name" value="DNA POLYMERASE III SUBUNIT EPSILON"/>
    <property type="match status" value="1"/>
</dbReference>
<accession>A0ABS7DIH1</accession>
<reference evidence="5 6" key="1">
    <citation type="submission" date="2021-03" db="EMBL/GenBank/DDBJ databases">
        <title>Succinivibrio sp. nov. isolated from feces of cow.</title>
        <authorList>
            <person name="Choi J.-Y."/>
        </authorList>
    </citation>
    <scope>NUCLEOTIDE SEQUENCE [LARGE SCALE GENOMIC DNA]</scope>
    <source>
        <strain evidence="5 6">AGMB01872</strain>
    </source>
</reference>
<name>A0ABS7DIH1_9GAMM</name>
<dbReference type="SUPFAM" id="SSF53098">
    <property type="entry name" value="Ribonuclease H-like"/>
    <property type="match status" value="1"/>
</dbReference>
<dbReference type="SMART" id="SM00479">
    <property type="entry name" value="EXOIII"/>
    <property type="match status" value="1"/>
</dbReference>
<dbReference type="InterPro" id="IPR012337">
    <property type="entry name" value="RNaseH-like_sf"/>
</dbReference>
<dbReference type="InterPro" id="IPR036397">
    <property type="entry name" value="RNaseH_sf"/>
</dbReference>
<comment type="caution">
    <text evidence="5">The sequence shown here is derived from an EMBL/GenBank/DDBJ whole genome shotgun (WGS) entry which is preliminary data.</text>
</comment>
<feature type="domain" description="Exonuclease" evidence="4">
    <location>
        <begin position="49"/>
        <end position="220"/>
    </location>
</feature>
<evidence type="ECO:0000256" key="3">
    <source>
        <dbReference type="ARBA" id="ARBA00022839"/>
    </source>
</evidence>